<feature type="compositionally biased region" description="Basic and acidic residues" evidence="1">
    <location>
        <begin position="91"/>
        <end position="102"/>
    </location>
</feature>
<feature type="non-terminal residue" evidence="2">
    <location>
        <position position="266"/>
    </location>
</feature>
<name>A0A0A9VXZ0_LYGHE</name>
<organism evidence="2">
    <name type="scientific">Lygus hesperus</name>
    <name type="common">Western plant bug</name>
    <dbReference type="NCBI Taxonomy" id="30085"/>
    <lineage>
        <taxon>Eukaryota</taxon>
        <taxon>Metazoa</taxon>
        <taxon>Ecdysozoa</taxon>
        <taxon>Arthropoda</taxon>
        <taxon>Hexapoda</taxon>
        <taxon>Insecta</taxon>
        <taxon>Pterygota</taxon>
        <taxon>Neoptera</taxon>
        <taxon>Paraneoptera</taxon>
        <taxon>Hemiptera</taxon>
        <taxon>Heteroptera</taxon>
        <taxon>Panheteroptera</taxon>
        <taxon>Cimicomorpha</taxon>
        <taxon>Miridae</taxon>
        <taxon>Mirini</taxon>
        <taxon>Lygus</taxon>
    </lineage>
</organism>
<feature type="non-terminal residue" evidence="2">
    <location>
        <position position="1"/>
    </location>
</feature>
<protein>
    <submittedName>
        <fullName evidence="2">RING finger protein unkempt-like protein</fullName>
    </submittedName>
</protein>
<sequence length="266" mass="30593">VIPHFSYKELTRIAEHLSSYFQEPADLWFTLIPARSRSCRSSDSSDSTPVKKGKVYPYGPLWNKVNNFKQTWRKENREEFARVKEASIKKKEEKREAAEAKGVRRRRTKRSVSTESAETPVSVNDVKKDLLQLPHIRILQQVDYIRGTTLQKATVEALEDTAKERHRFLCQPGNDIREYLDLIPVFKSKTHIRKAVDIDFQKLYGIPSGKLRSELIRIHPVIVAEARASKGVKGRAAFDENILHFYDTTTDPEKKITSALLALPYA</sequence>
<reference evidence="2" key="1">
    <citation type="journal article" date="2014" name="PLoS ONE">
        <title>Transcriptome-Based Identification of ABC Transporters in the Western Tarnished Plant Bug Lygus hesperus.</title>
        <authorList>
            <person name="Hull J.J."/>
            <person name="Chaney K."/>
            <person name="Geib S.M."/>
            <person name="Fabrick J.A."/>
            <person name="Brent C.S."/>
            <person name="Walsh D."/>
            <person name="Lavine L.C."/>
        </authorList>
    </citation>
    <scope>NUCLEOTIDE SEQUENCE</scope>
</reference>
<feature type="region of interest" description="Disordered" evidence="1">
    <location>
        <begin position="91"/>
        <end position="117"/>
    </location>
</feature>
<dbReference type="AlphaFoldDB" id="A0A0A9VXZ0"/>
<dbReference type="EMBL" id="GBHO01043568">
    <property type="protein sequence ID" value="JAG00036.1"/>
    <property type="molecule type" value="Transcribed_RNA"/>
</dbReference>
<evidence type="ECO:0000256" key="1">
    <source>
        <dbReference type="SAM" id="MobiDB-lite"/>
    </source>
</evidence>
<reference evidence="2" key="2">
    <citation type="submission" date="2014-07" db="EMBL/GenBank/DDBJ databases">
        <authorList>
            <person name="Hull J."/>
        </authorList>
    </citation>
    <scope>NUCLEOTIDE SEQUENCE</scope>
</reference>
<accession>A0A0A9VXZ0</accession>
<gene>
    <name evidence="2" type="primary">UNKL</name>
    <name evidence="2" type="ORF">CM83_59348</name>
</gene>
<evidence type="ECO:0000313" key="2">
    <source>
        <dbReference type="EMBL" id="JAG00036.1"/>
    </source>
</evidence>
<proteinExistence type="predicted"/>